<dbReference type="Proteomes" id="UP000267027">
    <property type="component" value="Unassembled WGS sequence"/>
</dbReference>
<dbReference type="AlphaFoldDB" id="A0A0R3PHD2"/>
<feature type="domain" description="G-protein coupled receptors family 2 profile 1" evidence="1">
    <location>
        <begin position="13"/>
        <end position="70"/>
    </location>
</feature>
<name>A0A0R3PHD2_ANGCS</name>
<dbReference type="WBParaSite" id="ACOC_0000375901-mRNA-1">
    <property type="protein sequence ID" value="ACOC_0000375901-mRNA-1"/>
    <property type="gene ID" value="ACOC_0000375901"/>
</dbReference>
<gene>
    <name evidence="2" type="ORF">ACOC_LOCUS3760</name>
</gene>
<dbReference type="InterPro" id="IPR001879">
    <property type="entry name" value="GPCR_2_extracellular_dom"/>
</dbReference>
<evidence type="ECO:0000259" key="1">
    <source>
        <dbReference type="PROSITE" id="PS50227"/>
    </source>
</evidence>
<dbReference type="STRING" id="334426.A0A0R3PHD2"/>
<dbReference type="PROSITE" id="PS50227">
    <property type="entry name" value="G_PROTEIN_RECEP_F2_3"/>
    <property type="match status" value="1"/>
</dbReference>
<evidence type="ECO:0000313" key="4">
    <source>
        <dbReference type="WBParaSite" id="ACOC_0000375901-mRNA-1"/>
    </source>
</evidence>
<protein>
    <submittedName>
        <fullName evidence="4">G_PROTEIN_RECEP_F2_3 domain-containing protein</fullName>
    </submittedName>
</protein>
<dbReference type="GO" id="GO:0004930">
    <property type="term" value="F:G protein-coupled receptor activity"/>
    <property type="evidence" value="ECO:0007669"/>
    <property type="project" value="InterPro"/>
</dbReference>
<proteinExistence type="predicted"/>
<reference evidence="4" key="1">
    <citation type="submission" date="2017-02" db="UniProtKB">
        <authorList>
            <consortium name="WormBaseParasite"/>
        </authorList>
    </citation>
    <scope>IDENTIFICATION</scope>
</reference>
<dbReference type="InterPro" id="IPR036445">
    <property type="entry name" value="GPCR_2_extracell_dom_sf"/>
</dbReference>
<dbReference type="EMBL" id="UYYA01001379">
    <property type="protein sequence ID" value="VDM55345.1"/>
    <property type="molecule type" value="Genomic_DNA"/>
</dbReference>
<reference evidence="2 3" key="2">
    <citation type="submission" date="2018-11" db="EMBL/GenBank/DDBJ databases">
        <authorList>
            <consortium name="Pathogen Informatics"/>
        </authorList>
    </citation>
    <scope>NUCLEOTIDE SEQUENCE [LARGE SCALE GENOMIC DNA]</scope>
    <source>
        <strain evidence="2 3">Costa Rica</strain>
    </source>
</reference>
<dbReference type="Gene3D" id="1.25.40.610">
    <property type="match status" value="1"/>
</dbReference>
<dbReference type="Pfam" id="PF16489">
    <property type="entry name" value="GAIN"/>
    <property type="match status" value="1"/>
</dbReference>
<evidence type="ECO:0000313" key="3">
    <source>
        <dbReference type="Proteomes" id="UP000267027"/>
    </source>
</evidence>
<keyword evidence="3" id="KW-1185">Reference proteome</keyword>
<dbReference type="SMART" id="SM00008">
    <property type="entry name" value="HormR"/>
    <property type="match status" value="1"/>
</dbReference>
<dbReference type="OrthoDB" id="1100386at2759"/>
<dbReference type="GO" id="GO:0016020">
    <property type="term" value="C:membrane"/>
    <property type="evidence" value="ECO:0007669"/>
    <property type="project" value="InterPro"/>
</dbReference>
<accession>A0A0R3PHD2</accession>
<evidence type="ECO:0000313" key="2">
    <source>
        <dbReference type="EMBL" id="VDM55345.1"/>
    </source>
</evidence>
<organism evidence="4">
    <name type="scientific">Angiostrongylus costaricensis</name>
    <name type="common">Nematode worm</name>
    <dbReference type="NCBI Taxonomy" id="334426"/>
    <lineage>
        <taxon>Eukaryota</taxon>
        <taxon>Metazoa</taxon>
        <taxon>Ecdysozoa</taxon>
        <taxon>Nematoda</taxon>
        <taxon>Chromadorea</taxon>
        <taxon>Rhabditida</taxon>
        <taxon>Rhabditina</taxon>
        <taxon>Rhabditomorpha</taxon>
        <taxon>Strongyloidea</taxon>
        <taxon>Metastrongylidae</taxon>
        <taxon>Angiostrongylus</taxon>
    </lineage>
</organism>
<sequence length="221" mass="24478">SQEYGNVFAPARYCDAEALGTVRYPITQACTEARVACPDPDNIIGTIVRYCNCETAEWRSPDTTNCTHKWISEAKSAIERGDPAEDISGLIAANLESTLAQQLYGGDIIGSVSLGTDVLKLARQQFSTMFDRNERQLKATNFTESFGSSGDHLLSPRAVSIWQELPQSDRIEHASTLMGLLEQSALLLADYSVDEQKKILYKNWGKKGFVFDAKNLLTIIF</sequence>
<dbReference type="InterPro" id="IPR032471">
    <property type="entry name" value="AGRL2-4_GAIN_subdom_A"/>
</dbReference>
<dbReference type="Gene3D" id="4.10.1240.10">
    <property type="entry name" value="GPCR, family 2, extracellular hormone receptor domain"/>
    <property type="match status" value="1"/>
</dbReference>